<reference evidence="4" key="2">
    <citation type="submission" date="2023-05" db="EMBL/GenBank/DDBJ databases">
        <authorList>
            <consortium name="Lawrence Berkeley National Laboratory"/>
            <person name="Steindorff A."/>
            <person name="Hensen N."/>
            <person name="Bonometti L."/>
            <person name="Westerberg I."/>
            <person name="Brannstrom I.O."/>
            <person name="Guillou S."/>
            <person name="Cros-Aarteil S."/>
            <person name="Calhoun S."/>
            <person name="Haridas S."/>
            <person name="Kuo A."/>
            <person name="Mondo S."/>
            <person name="Pangilinan J."/>
            <person name="Riley R."/>
            <person name="Labutti K."/>
            <person name="Andreopoulos B."/>
            <person name="Lipzen A."/>
            <person name="Chen C."/>
            <person name="Yanf M."/>
            <person name="Daum C."/>
            <person name="Ng V."/>
            <person name="Clum A."/>
            <person name="Ohm R."/>
            <person name="Martin F."/>
            <person name="Silar P."/>
            <person name="Natvig D."/>
            <person name="Lalanne C."/>
            <person name="Gautier V."/>
            <person name="Ament-Velasquez S.L."/>
            <person name="Kruys A."/>
            <person name="Hutchinson M.I."/>
            <person name="Powell A.J."/>
            <person name="Barry K."/>
            <person name="Miller A.N."/>
            <person name="Grigoriev I.V."/>
            <person name="Debuchy R."/>
            <person name="Gladieux P."/>
            <person name="Thoren M.H."/>
            <person name="Johannesson H."/>
        </authorList>
    </citation>
    <scope>NUCLEOTIDE SEQUENCE</scope>
    <source>
        <strain evidence="4">PSN309</strain>
    </source>
</reference>
<dbReference type="InterPro" id="IPR000253">
    <property type="entry name" value="FHA_dom"/>
</dbReference>
<keyword evidence="2" id="KW-0812">Transmembrane</keyword>
<keyword evidence="2" id="KW-0472">Membrane</keyword>
<dbReference type="PANTHER" id="PTHR15715:SF46">
    <property type="entry name" value="TO VACUOLE TARGETING VPS64, PUTATIVE (AFU_ORTHOLOGUE AFUA_2G02420)-RELATED"/>
    <property type="match status" value="1"/>
</dbReference>
<dbReference type="FunFam" id="2.60.200.20:FF:000127">
    <property type="entry name" value="Uncharacterized protein C3H7.13"/>
    <property type="match status" value="1"/>
</dbReference>
<dbReference type="SMART" id="SM00240">
    <property type="entry name" value="FHA"/>
    <property type="match status" value="1"/>
</dbReference>
<organism evidence="4 5">
    <name type="scientific">Podospora australis</name>
    <dbReference type="NCBI Taxonomy" id="1536484"/>
    <lineage>
        <taxon>Eukaryota</taxon>
        <taxon>Fungi</taxon>
        <taxon>Dikarya</taxon>
        <taxon>Ascomycota</taxon>
        <taxon>Pezizomycotina</taxon>
        <taxon>Sordariomycetes</taxon>
        <taxon>Sordariomycetidae</taxon>
        <taxon>Sordariales</taxon>
        <taxon>Podosporaceae</taxon>
        <taxon>Podospora</taxon>
    </lineage>
</organism>
<evidence type="ECO:0000313" key="4">
    <source>
        <dbReference type="EMBL" id="KAK4184592.1"/>
    </source>
</evidence>
<keyword evidence="2" id="KW-1133">Transmembrane helix</keyword>
<dbReference type="Gene3D" id="2.60.200.20">
    <property type="match status" value="1"/>
</dbReference>
<feature type="compositionally biased region" description="Polar residues" evidence="1">
    <location>
        <begin position="467"/>
        <end position="477"/>
    </location>
</feature>
<dbReference type="EMBL" id="MU864482">
    <property type="protein sequence ID" value="KAK4184592.1"/>
    <property type="molecule type" value="Genomic_DNA"/>
</dbReference>
<sequence>MTAVASPPSFASLNRPGWINGGQMVNSINSDDGRGMNMFMSRKTLQRTNSSSSVSSTSSNGSASTVTTNASSQISGSSSGPPAAANGDSGQWPNGSVNGNGAPRKRPPSKGPWPNAKSEATTELSRTPSVRPPLPNGVNGTPQLQPPPSVLNVAPPTQLMAQNGISRPAEGANAGRQPVLYLLSLNGSFERKTINVPYYPDTLRIGRQTNNKTVPTPANGFFDSKVLSRQHAEIWADANGKIWIRDVKSSNGTFVNGSRLSPENRESEPHELQTQDHLELGIDIVSEDHKTVVHHKVAAKVEHAGFITPSNNVLEMNLGELDPSNNVMLSLNGAPFRGRTGSQASFYGNRPPPGNVGVPGNAATQQRQFISNPITTEQIIKKLHAEMRNARLQSQDLARTGDFLNTLVSKEDVRNMDKPEAAIEAPKNILTNGNISFRSDGGKTRFSDPPAPPPSQPLPEKPDASRPGSSGLSSLKRATTERPKPANSSPIQAEKAGSVRQISQLTEQLDKTKKELDERTQRLRDLEEMLNQERQARLLAEAAMVQRLEESSQAKGNGSVVAPLVNGHAELATAFGPPVEKLPVPERKPTPEVPELEDPAPQLAKNAAQLAAYQATIESMAQQMDGLRGQLELFKARAEMAEAQRDTERAARQSLAEMVQQLRKQQEEEKKRVAEKLARSRSRGRKRTPSQEKRVQESVPAINGSALEPRPQTDGPADEITGLPPASSHPKTVQLPSASGGVLSFRGTQDPTLYHTLPYASVIGVVLFGMGLMAYLNDWQLQPTRLDR</sequence>
<name>A0AAN6WQL4_9PEZI</name>
<evidence type="ECO:0000259" key="3">
    <source>
        <dbReference type="PROSITE" id="PS50006"/>
    </source>
</evidence>
<dbReference type="CDD" id="cd22679">
    <property type="entry name" value="FHA_SLMAP"/>
    <property type="match status" value="1"/>
</dbReference>
<dbReference type="InterPro" id="IPR051176">
    <property type="entry name" value="Cent_Immune-Sig_Mod"/>
</dbReference>
<dbReference type="InterPro" id="IPR008984">
    <property type="entry name" value="SMAD_FHA_dom_sf"/>
</dbReference>
<feature type="region of interest" description="Disordered" evidence="1">
    <location>
        <begin position="645"/>
        <end position="735"/>
    </location>
</feature>
<dbReference type="Pfam" id="PF00498">
    <property type="entry name" value="FHA"/>
    <property type="match status" value="1"/>
</dbReference>
<keyword evidence="5" id="KW-1185">Reference proteome</keyword>
<feature type="transmembrane region" description="Helical" evidence="2">
    <location>
        <begin position="757"/>
        <end position="776"/>
    </location>
</feature>
<dbReference type="GO" id="GO:0005737">
    <property type="term" value="C:cytoplasm"/>
    <property type="evidence" value="ECO:0007669"/>
    <property type="project" value="TreeGrafter"/>
</dbReference>
<proteinExistence type="predicted"/>
<feature type="compositionally biased region" description="Basic residues" evidence="1">
    <location>
        <begin position="679"/>
        <end position="688"/>
    </location>
</feature>
<gene>
    <name evidence="4" type="ORF">QBC35DRAFT_47796</name>
</gene>
<feature type="region of interest" description="Disordered" evidence="1">
    <location>
        <begin position="1"/>
        <end position="154"/>
    </location>
</feature>
<feature type="compositionally biased region" description="Polar residues" evidence="1">
    <location>
        <begin position="118"/>
        <end position="128"/>
    </location>
</feature>
<protein>
    <submittedName>
        <fullName evidence="4">Vacuolar protein sorting-associated protein 64</fullName>
    </submittedName>
</protein>
<feature type="compositionally biased region" description="Low complexity" evidence="1">
    <location>
        <begin position="48"/>
        <end position="90"/>
    </location>
</feature>
<accession>A0AAN6WQL4</accession>
<comment type="caution">
    <text evidence="4">The sequence shown here is derived from an EMBL/GenBank/DDBJ whole genome shotgun (WGS) entry which is preliminary data.</text>
</comment>
<dbReference type="PROSITE" id="PS50006">
    <property type="entry name" value="FHA_DOMAIN"/>
    <property type="match status" value="1"/>
</dbReference>
<dbReference type="SUPFAM" id="SSF49879">
    <property type="entry name" value="SMAD/FHA domain"/>
    <property type="match status" value="1"/>
</dbReference>
<dbReference type="Proteomes" id="UP001302126">
    <property type="component" value="Unassembled WGS sequence"/>
</dbReference>
<evidence type="ECO:0000256" key="1">
    <source>
        <dbReference type="SAM" id="MobiDB-lite"/>
    </source>
</evidence>
<feature type="region of interest" description="Disordered" evidence="1">
    <location>
        <begin position="418"/>
        <end position="502"/>
    </location>
</feature>
<evidence type="ECO:0000256" key="2">
    <source>
        <dbReference type="SAM" id="Phobius"/>
    </source>
</evidence>
<feature type="region of interest" description="Disordered" evidence="1">
    <location>
        <begin position="579"/>
        <end position="598"/>
    </location>
</feature>
<evidence type="ECO:0000313" key="5">
    <source>
        <dbReference type="Proteomes" id="UP001302126"/>
    </source>
</evidence>
<dbReference type="PANTHER" id="PTHR15715">
    <property type="entry name" value="CENTROSOMAL PROTEIN OF 170 KDA"/>
    <property type="match status" value="1"/>
</dbReference>
<reference evidence="4" key="1">
    <citation type="journal article" date="2023" name="Mol. Phylogenet. Evol.">
        <title>Genome-scale phylogeny and comparative genomics of the fungal order Sordariales.</title>
        <authorList>
            <person name="Hensen N."/>
            <person name="Bonometti L."/>
            <person name="Westerberg I."/>
            <person name="Brannstrom I.O."/>
            <person name="Guillou S."/>
            <person name="Cros-Aarteil S."/>
            <person name="Calhoun S."/>
            <person name="Haridas S."/>
            <person name="Kuo A."/>
            <person name="Mondo S."/>
            <person name="Pangilinan J."/>
            <person name="Riley R."/>
            <person name="LaButti K."/>
            <person name="Andreopoulos B."/>
            <person name="Lipzen A."/>
            <person name="Chen C."/>
            <person name="Yan M."/>
            <person name="Daum C."/>
            <person name="Ng V."/>
            <person name="Clum A."/>
            <person name="Steindorff A."/>
            <person name="Ohm R.A."/>
            <person name="Martin F."/>
            <person name="Silar P."/>
            <person name="Natvig D.O."/>
            <person name="Lalanne C."/>
            <person name="Gautier V."/>
            <person name="Ament-Velasquez S.L."/>
            <person name="Kruys A."/>
            <person name="Hutchinson M.I."/>
            <person name="Powell A.J."/>
            <person name="Barry K."/>
            <person name="Miller A.N."/>
            <person name="Grigoriev I.V."/>
            <person name="Debuchy R."/>
            <person name="Gladieux P."/>
            <person name="Hiltunen Thoren M."/>
            <person name="Johannesson H."/>
        </authorList>
    </citation>
    <scope>NUCLEOTIDE SEQUENCE</scope>
    <source>
        <strain evidence="4">PSN309</strain>
    </source>
</reference>
<dbReference type="AlphaFoldDB" id="A0AAN6WQL4"/>
<feature type="compositionally biased region" description="Basic and acidic residues" evidence="1">
    <location>
        <begin position="664"/>
        <end position="678"/>
    </location>
</feature>
<feature type="domain" description="FHA" evidence="3">
    <location>
        <begin position="203"/>
        <end position="260"/>
    </location>
</feature>
<feature type="compositionally biased region" description="Pro residues" evidence="1">
    <location>
        <begin position="449"/>
        <end position="459"/>
    </location>
</feature>